<gene>
    <name evidence="2" type="ORF">ZEAMMB73_Zm00001d040717</name>
</gene>
<feature type="compositionally biased region" description="Low complexity" evidence="1">
    <location>
        <begin position="33"/>
        <end position="51"/>
    </location>
</feature>
<feature type="compositionally biased region" description="Basic and acidic residues" evidence="1">
    <location>
        <begin position="98"/>
        <end position="111"/>
    </location>
</feature>
<evidence type="ECO:0000256" key="1">
    <source>
        <dbReference type="SAM" id="MobiDB-lite"/>
    </source>
</evidence>
<dbReference type="EMBL" id="CM007649">
    <property type="protein sequence ID" value="ONM31871.1"/>
    <property type="molecule type" value="Genomic_DNA"/>
</dbReference>
<name>A0A1R3PFR2_MAIZE</name>
<evidence type="ECO:0000313" key="2">
    <source>
        <dbReference type="EMBL" id="ONM31871.1"/>
    </source>
</evidence>
<proteinExistence type="predicted"/>
<accession>A0A1R3PFR2</accession>
<dbReference type="AlphaFoldDB" id="A0A1R3PFR2"/>
<feature type="region of interest" description="Disordered" evidence="1">
    <location>
        <begin position="33"/>
        <end position="111"/>
    </location>
</feature>
<reference evidence="2" key="1">
    <citation type="submission" date="2015-12" db="EMBL/GenBank/DDBJ databases">
        <title>Update maize B73 reference genome by single molecule sequencing technologies.</title>
        <authorList>
            <consortium name="Maize Genome Sequencing Project"/>
            <person name="Ware D."/>
        </authorList>
    </citation>
    <scope>NUCLEOTIDE SEQUENCE [LARGE SCALE GENOMIC DNA]</scope>
    <source>
        <tissue evidence="2">Seedling</tissue>
    </source>
</reference>
<sequence>MPSLVLSSPLFFSPRSRLRHHIVIVRVGVSSRSRAGAPPLPLLASPPSERAPTPPLAPPVALASTPCRRPESVPAFTSWKSRVSSGGGSKAKAKANNRRWDARDRFGDGVN</sequence>
<protein>
    <submittedName>
        <fullName evidence="2">Uncharacterized protein</fullName>
    </submittedName>
</protein>
<organism evidence="2">
    <name type="scientific">Zea mays</name>
    <name type="common">Maize</name>
    <dbReference type="NCBI Taxonomy" id="4577"/>
    <lineage>
        <taxon>Eukaryota</taxon>
        <taxon>Viridiplantae</taxon>
        <taxon>Streptophyta</taxon>
        <taxon>Embryophyta</taxon>
        <taxon>Tracheophyta</taxon>
        <taxon>Spermatophyta</taxon>
        <taxon>Magnoliopsida</taxon>
        <taxon>Liliopsida</taxon>
        <taxon>Poales</taxon>
        <taxon>Poaceae</taxon>
        <taxon>PACMAD clade</taxon>
        <taxon>Panicoideae</taxon>
        <taxon>Andropogonodae</taxon>
        <taxon>Andropogoneae</taxon>
        <taxon>Tripsacinae</taxon>
        <taxon>Zea</taxon>
    </lineage>
</organism>